<sequence>MALNYSAGTACPEKSSQGEPLPPAAPPSSPAAAISPGHSHRLADGDSCYLVTMGLCAHVRAKNAQAAAAVAADAAVGAATESAPSDTAKIGSLYISSIPAQQHPQHFEYHHEQHTHQLQLSPCSPRLGTPLSGQHPYQQQQQQPPSFCTIHVDNGVAYGADCAATEAVIGAVARAAAAEVSLAAASSDESSLCGELPAGPSGASRGGKPGVVGVDLPDMKNIPLAIRVPPYREHLWYELKQLRRFWQMDMHQRDWRQVFVCSYFPNAIDPLLLTLLRLICCISVLVLECFASIQGYREVGKAQMLYFTNWNSLLVAAGFLSLSITSVIACISFAAPLQQTSKQSSAQQQQRQGRQTHIQDDGLTQQQQQQQQQQQHQQRLQRRSQLLMSPVEETASTYSLNNHLQHNSCTASRDSSSCSLGFSAYEFVAVDGRHPRPTYSSSKAAFLPWLVQQRQQLLQQKQQPRNTRALCLVLQGYTDLMSDGRYCVEGILLAPNPSNPSVPQSSPRTTCWSRRLPLFSRPKESSSSAENSSGSISNSGSSSPAASVPHHTLGAWASGAADDAAPSSNSSRVVDKGVAGSAAAVTAAGSAAATIATTVRGASTTVELPWFVKVTWVVHNLQLVASLGVAAVFFSLFKAEDVAFPGSWVTVWKHAVLVLLTLLHASLLSRIPCPMRHLGYTLVLFCCYLLLQVCVFVFNVPNGQGGVGYVYKVFHLSEPVKAAVVLLGIFLCSFLMHIFLWSISRKRCLYVDPPPSVSVTALQLKRSIRYAAAAAAAAAAAEQIAGESAAVSAASDVKSKSSLVRLQLQQQQKCCSDQASTGNTDGRQSGSSTRREPQQLDEPEGVVVQQS</sequence>
<feature type="compositionally biased region" description="Low complexity" evidence="1">
    <location>
        <begin position="365"/>
        <end position="382"/>
    </location>
</feature>
<feature type="region of interest" description="Disordered" evidence="1">
    <location>
        <begin position="813"/>
        <end position="851"/>
    </location>
</feature>
<protein>
    <submittedName>
        <fullName evidence="3">Uncharacterized protein</fullName>
    </submittedName>
</protein>
<dbReference type="PANTHER" id="PTHR12242">
    <property type="entry name" value="OS02G0130600 PROTEIN-RELATED"/>
    <property type="match status" value="1"/>
</dbReference>
<feature type="transmembrane region" description="Helical" evidence="2">
    <location>
        <begin position="649"/>
        <end position="668"/>
    </location>
</feature>
<reference evidence="3" key="2">
    <citation type="submission" date="2013-10" db="EMBL/GenBank/DDBJ databases">
        <authorList>
            <person name="Aslett M."/>
        </authorList>
    </citation>
    <scope>NUCLEOTIDE SEQUENCE [LARGE SCALE GENOMIC DNA]</scope>
    <source>
        <strain evidence="3">Houghton</strain>
    </source>
</reference>
<feature type="compositionally biased region" description="Polar residues" evidence="1">
    <location>
        <begin position="814"/>
        <end position="832"/>
    </location>
</feature>
<evidence type="ECO:0000313" key="4">
    <source>
        <dbReference type="Proteomes" id="UP000030754"/>
    </source>
</evidence>
<feature type="region of interest" description="Disordered" evidence="1">
    <location>
        <begin position="344"/>
        <end position="382"/>
    </location>
</feature>
<dbReference type="OrthoDB" id="419711at2759"/>
<organism evidence="3 4">
    <name type="scientific">Eimeria necatrix</name>
    <dbReference type="NCBI Taxonomy" id="51315"/>
    <lineage>
        <taxon>Eukaryota</taxon>
        <taxon>Sar</taxon>
        <taxon>Alveolata</taxon>
        <taxon>Apicomplexa</taxon>
        <taxon>Conoidasida</taxon>
        <taxon>Coccidia</taxon>
        <taxon>Eucoccidiorida</taxon>
        <taxon>Eimeriorina</taxon>
        <taxon>Eimeriidae</taxon>
        <taxon>Eimeria</taxon>
    </lineage>
</organism>
<dbReference type="Proteomes" id="UP000030754">
    <property type="component" value="Unassembled WGS sequence"/>
</dbReference>
<feature type="region of interest" description="Disordered" evidence="1">
    <location>
        <begin position="521"/>
        <end position="548"/>
    </location>
</feature>
<feature type="transmembrane region" description="Helical" evidence="2">
    <location>
        <begin position="720"/>
        <end position="740"/>
    </location>
</feature>
<feature type="transmembrane region" description="Helical" evidence="2">
    <location>
        <begin position="680"/>
        <end position="700"/>
    </location>
</feature>
<dbReference type="GeneID" id="25474812"/>
<feature type="transmembrane region" description="Helical" evidence="2">
    <location>
        <begin position="313"/>
        <end position="335"/>
    </location>
</feature>
<evidence type="ECO:0000256" key="2">
    <source>
        <dbReference type="SAM" id="Phobius"/>
    </source>
</evidence>
<accession>U6MYD3</accession>
<dbReference type="PANTHER" id="PTHR12242:SF1">
    <property type="entry name" value="MYND-TYPE DOMAIN-CONTAINING PROTEIN"/>
    <property type="match status" value="1"/>
</dbReference>
<feature type="compositionally biased region" description="Pro residues" evidence="1">
    <location>
        <begin position="20"/>
        <end position="29"/>
    </location>
</feature>
<gene>
    <name evidence="3" type="ORF">ENH_00046560</name>
</gene>
<evidence type="ECO:0000313" key="3">
    <source>
        <dbReference type="EMBL" id="CDJ68018.1"/>
    </source>
</evidence>
<keyword evidence="2" id="KW-1133">Transmembrane helix</keyword>
<keyword evidence="2" id="KW-0812">Transmembrane</keyword>
<name>U6MYD3_9EIME</name>
<feature type="compositionally biased region" description="Low complexity" evidence="1">
    <location>
        <begin position="344"/>
        <end position="356"/>
    </location>
</feature>
<dbReference type="VEuPathDB" id="ToxoDB:ENH_00046560"/>
<reference evidence="3" key="1">
    <citation type="submission" date="2013-10" db="EMBL/GenBank/DDBJ databases">
        <title>Genomic analysis of the causative agents of coccidiosis in chickens.</title>
        <authorList>
            <person name="Reid A.J."/>
            <person name="Blake D."/>
            <person name="Billington K."/>
            <person name="Browne H."/>
            <person name="Dunn M."/>
            <person name="Hung S."/>
            <person name="Kawahara F."/>
            <person name="Miranda-Saavedra D."/>
            <person name="Mourier T."/>
            <person name="Nagra H."/>
            <person name="Otto T.D."/>
            <person name="Rawlings N."/>
            <person name="Sanchez A."/>
            <person name="Sanders M."/>
            <person name="Subramaniam C."/>
            <person name="Tay Y."/>
            <person name="Dear P."/>
            <person name="Doerig C."/>
            <person name="Gruber A."/>
            <person name="Parkinson J."/>
            <person name="Shirley M."/>
            <person name="Wan K.L."/>
            <person name="Berriman M."/>
            <person name="Tomley F."/>
            <person name="Pain A."/>
        </authorList>
    </citation>
    <scope>NUCLEOTIDE SEQUENCE [LARGE SCALE GENOMIC DNA]</scope>
    <source>
        <strain evidence="3">Houghton</strain>
    </source>
</reference>
<evidence type="ECO:0000256" key="1">
    <source>
        <dbReference type="SAM" id="MobiDB-lite"/>
    </source>
</evidence>
<feature type="region of interest" description="Disordered" evidence="1">
    <location>
        <begin position="1"/>
        <end position="38"/>
    </location>
</feature>
<dbReference type="EMBL" id="HG725299">
    <property type="protein sequence ID" value="CDJ68018.1"/>
    <property type="molecule type" value="Genomic_DNA"/>
</dbReference>
<feature type="transmembrane region" description="Helical" evidence="2">
    <location>
        <begin position="271"/>
        <end position="293"/>
    </location>
</feature>
<keyword evidence="2" id="KW-0472">Membrane</keyword>
<feature type="transmembrane region" description="Helical" evidence="2">
    <location>
        <begin position="617"/>
        <end position="637"/>
    </location>
</feature>
<keyword evidence="4" id="KW-1185">Reference proteome</keyword>
<dbReference type="GO" id="GO:0016020">
    <property type="term" value="C:membrane"/>
    <property type="evidence" value="ECO:0007669"/>
    <property type="project" value="TreeGrafter"/>
</dbReference>
<feature type="compositionally biased region" description="Low complexity" evidence="1">
    <location>
        <begin position="525"/>
        <end position="547"/>
    </location>
</feature>
<dbReference type="AlphaFoldDB" id="U6MYD3"/>
<dbReference type="RefSeq" id="XP_013436485.1">
    <property type="nucleotide sequence ID" value="XM_013581031.1"/>
</dbReference>
<proteinExistence type="predicted"/>